<accession>A0A814GER0</accession>
<dbReference type="Proteomes" id="UP000663879">
    <property type="component" value="Unassembled WGS sequence"/>
</dbReference>
<reference evidence="1" key="1">
    <citation type="submission" date="2021-02" db="EMBL/GenBank/DDBJ databases">
        <authorList>
            <person name="Nowell W R."/>
        </authorList>
    </citation>
    <scope>NUCLEOTIDE SEQUENCE</scope>
    <source>
        <strain evidence="1">Ploen Becks lab</strain>
    </source>
</reference>
<keyword evidence="2" id="KW-1185">Reference proteome</keyword>
<proteinExistence type="predicted"/>
<evidence type="ECO:0000313" key="1">
    <source>
        <dbReference type="EMBL" id="CAF0995370.1"/>
    </source>
</evidence>
<dbReference type="EMBL" id="CAJNOC010003729">
    <property type="protein sequence ID" value="CAF0995370.1"/>
    <property type="molecule type" value="Genomic_DNA"/>
</dbReference>
<protein>
    <submittedName>
        <fullName evidence="1">Uncharacterized protein</fullName>
    </submittedName>
</protein>
<sequence>MNSNKKVPDDPTAKLMYLIECLSSIFQLKDKKYQKYRDYSNYLRMSLADKKNLTKIARSVIPDHLWLYLDDKKKIDERLKIKNINTKEQNLNDFSYEWFVIYFFEPLENLKKEIKYQFVKESLNSTKINQSNVFIKPNYSNFKNLNEDVDSKKNNCKILVTRF</sequence>
<gene>
    <name evidence="1" type="ORF">OXX778_LOCUS16128</name>
</gene>
<evidence type="ECO:0000313" key="2">
    <source>
        <dbReference type="Proteomes" id="UP000663879"/>
    </source>
</evidence>
<organism evidence="1 2">
    <name type="scientific">Brachionus calyciflorus</name>
    <dbReference type="NCBI Taxonomy" id="104777"/>
    <lineage>
        <taxon>Eukaryota</taxon>
        <taxon>Metazoa</taxon>
        <taxon>Spiralia</taxon>
        <taxon>Gnathifera</taxon>
        <taxon>Rotifera</taxon>
        <taxon>Eurotatoria</taxon>
        <taxon>Monogononta</taxon>
        <taxon>Pseudotrocha</taxon>
        <taxon>Ploima</taxon>
        <taxon>Brachionidae</taxon>
        <taxon>Brachionus</taxon>
    </lineage>
</organism>
<dbReference type="AlphaFoldDB" id="A0A814GER0"/>
<comment type="caution">
    <text evidence="1">The sequence shown here is derived from an EMBL/GenBank/DDBJ whole genome shotgun (WGS) entry which is preliminary data.</text>
</comment>
<name>A0A814GER0_9BILA</name>